<dbReference type="BioCyc" id="RCHA213810:RUM_RS07880-MONOMER"/>
<keyword evidence="1" id="KW-0472">Membrane</keyword>
<dbReference type="AlphaFoldDB" id="D4LDK9"/>
<dbReference type="GeneID" id="83156332"/>
<evidence type="ECO:0000313" key="2">
    <source>
        <dbReference type="EMBL" id="CBL17704.1"/>
    </source>
</evidence>
<dbReference type="PATRIC" id="fig|213810.4.peg.1518"/>
<keyword evidence="1" id="KW-0812">Transmembrane</keyword>
<gene>
    <name evidence="2" type="ordered locus">RUM_16190</name>
</gene>
<organism evidence="2 3">
    <name type="scientific">Ruminococcus champanellensis (strain DSM 18848 / JCM 17042 / KCTC 15320 / 18P13)</name>
    <dbReference type="NCBI Taxonomy" id="213810"/>
    <lineage>
        <taxon>Bacteria</taxon>
        <taxon>Bacillati</taxon>
        <taxon>Bacillota</taxon>
        <taxon>Clostridia</taxon>
        <taxon>Eubacteriales</taxon>
        <taxon>Oscillospiraceae</taxon>
        <taxon>Ruminococcus</taxon>
    </lineage>
</organism>
<dbReference type="EMBL" id="FP929052">
    <property type="protein sequence ID" value="CBL17704.1"/>
    <property type="molecule type" value="Genomic_DNA"/>
</dbReference>
<feature type="transmembrane region" description="Helical" evidence="1">
    <location>
        <begin position="121"/>
        <end position="141"/>
    </location>
</feature>
<dbReference type="Proteomes" id="UP000007054">
    <property type="component" value="Chromosome"/>
</dbReference>
<proteinExistence type="predicted"/>
<reference evidence="2" key="2">
    <citation type="submission" date="2010-03" db="EMBL/GenBank/DDBJ databases">
        <authorList>
            <person name="Pajon A."/>
        </authorList>
    </citation>
    <scope>NUCLEOTIDE SEQUENCE</scope>
    <source>
        <strain evidence="2">Type strain: 18P13</strain>
    </source>
</reference>
<dbReference type="GO" id="GO:0022857">
    <property type="term" value="F:transmembrane transporter activity"/>
    <property type="evidence" value="ECO:0007669"/>
    <property type="project" value="InterPro"/>
</dbReference>
<reference evidence="2" key="1">
    <citation type="submission" date="2010-03" db="EMBL/GenBank/DDBJ databases">
        <title>The genome sequence of Ruminococcus sp. 18P13.</title>
        <authorList>
            <consortium name="metaHIT consortium -- http://www.metahit.eu/"/>
            <person name="Pajon A."/>
            <person name="Turner K."/>
            <person name="Parkhill J."/>
            <person name="Bernalier A."/>
        </authorList>
    </citation>
    <scope>NUCLEOTIDE SEQUENCE [LARGE SCALE GENOMIC DNA]</scope>
    <source>
        <strain evidence="2">Type strain: 18P13</strain>
    </source>
</reference>
<dbReference type="KEGG" id="rch:RUM_16190"/>
<evidence type="ECO:0000313" key="3">
    <source>
        <dbReference type="Proteomes" id="UP000007054"/>
    </source>
</evidence>
<evidence type="ECO:0000256" key="1">
    <source>
        <dbReference type="SAM" id="Phobius"/>
    </source>
</evidence>
<feature type="transmembrane region" description="Helical" evidence="1">
    <location>
        <begin position="153"/>
        <end position="174"/>
    </location>
</feature>
<sequence length="185" mass="19291">MEHTMVRDKQSAAGAALRIALTVAAAVLLPQLFHAVGAISGTGTALGAALLPMHIPVLLAGLLYGPVVGVAAGVLSPLLSAAVSDMPTAALLPFMVLELGVYGLTSGFLSRTGLHGFTKLLLAQLAGRAARALAVLTAIYLLRNIRLEPAAAWQFVTAGLFGILIQWAVIPLLVKYIQDRRNQHA</sequence>
<feature type="transmembrane region" description="Helical" evidence="1">
    <location>
        <begin position="62"/>
        <end position="83"/>
    </location>
</feature>
<dbReference type="Pfam" id="PF12822">
    <property type="entry name" value="ECF_trnsprt"/>
    <property type="match status" value="1"/>
</dbReference>
<feature type="transmembrane region" description="Helical" evidence="1">
    <location>
        <begin position="12"/>
        <end position="29"/>
    </location>
</feature>
<dbReference type="InterPro" id="IPR024529">
    <property type="entry name" value="ECF_trnsprt_substrate-spec"/>
</dbReference>
<evidence type="ECO:0008006" key="4">
    <source>
        <dbReference type="Google" id="ProtNLM"/>
    </source>
</evidence>
<name>D4LDK9_RUMC1</name>
<keyword evidence="1" id="KW-1133">Transmembrane helix</keyword>
<keyword evidence="3" id="KW-1185">Reference proteome</keyword>
<feature type="transmembrane region" description="Helical" evidence="1">
    <location>
        <begin position="89"/>
        <end position="109"/>
    </location>
</feature>
<dbReference type="HOGENOM" id="CLU_108875_1_0_9"/>
<dbReference type="STRING" id="213810.RUM_16190"/>
<dbReference type="RefSeq" id="WP_015558610.1">
    <property type="nucleotide sequence ID" value="NC_021039.1"/>
</dbReference>
<dbReference type="Gene3D" id="1.10.1760.20">
    <property type="match status" value="1"/>
</dbReference>
<protein>
    <recommendedName>
        <fullName evidence="4">ECF transporter S component</fullName>
    </recommendedName>
</protein>
<accession>D4LDK9</accession>